<dbReference type="OrthoDB" id="341421at2759"/>
<feature type="domain" description="HTH OST-type" evidence="1">
    <location>
        <begin position="5"/>
        <end position="80"/>
    </location>
</feature>
<dbReference type="EMBL" id="VUJU01000714">
    <property type="protein sequence ID" value="KAF0768729.1"/>
    <property type="molecule type" value="Genomic_DNA"/>
</dbReference>
<evidence type="ECO:0000313" key="2">
    <source>
        <dbReference type="EMBL" id="KAF0768729.1"/>
    </source>
</evidence>
<sequence>MSCPNLTELKLVVRSVLVACQYSLTVEELWKKITYIFGGPQKLQIQIIGYNTHYEFLKSIPDVVQLDDPEDTNSIVNLISSKLSRHMELLVSTNIIRPPKNKNHLQELLIPYRTQCAFIRIFYELYPEIILIYYLQICQQGLSISDFESDILCIPIFQSYINCVDKLLFNLDHLFIRKGREMISLQPKIINSIKEIEIEVIRITNIYIIKAGH</sequence>
<dbReference type="InterPro" id="IPR025605">
    <property type="entry name" value="OST-HTH/LOTUS_dom"/>
</dbReference>
<comment type="caution">
    <text evidence="2">The sequence shown here is derived from an EMBL/GenBank/DDBJ whole genome shotgun (WGS) entry which is preliminary data.</text>
</comment>
<name>A0A6G0ZCV7_APHCR</name>
<dbReference type="Gene3D" id="3.30.420.610">
    <property type="entry name" value="LOTUS domain-like"/>
    <property type="match status" value="1"/>
</dbReference>
<organism evidence="2 3">
    <name type="scientific">Aphis craccivora</name>
    <name type="common">Cowpea aphid</name>
    <dbReference type="NCBI Taxonomy" id="307492"/>
    <lineage>
        <taxon>Eukaryota</taxon>
        <taxon>Metazoa</taxon>
        <taxon>Ecdysozoa</taxon>
        <taxon>Arthropoda</taxon>
        <taxon>Hexapoda</taxon>
        <taxon>Insecta</taxon>
        <taxon>Pterygota</taxon>
        <taxon>Neoptera</taxon>
        <taxon>Paraneoptera</taxon>
        <taxon>Hemiptera</taxon>
        <taxon>Sternorrhyncha</taxon>
        <taxon>Aphidomorpha</taxon>
        <taxon>Aphidoidea</taxon>
        <taxon>Aphididae</taxon>
        <taxon>Aphidini</taxon>
        <taxon>Aphis</taxon>
        <taxon>Aphis</taxon>
    </lineage>
</organism>
<dbReference type="PROSITE" id="PS51644">
    <property type="entry name" value="HTH_OST"/>
    <property type="match status" value="1"/>
</dbReference>
<evidence type="ECO:0000313" key="3">
    <source>
        <dbReference type="Proteomes" id="UP000478052"/>
    </source>
</evidence>
<dbReference type="AlphaFoldDB" id="A0A6G0ZCV7"/>
<dbReference type="InterPro" id="IPR041966">
    <property type="entry name" value="LOTUS-like"/>
</dbReference>
<proteinExistence type="predicted"/>
<evidence type="ECO:0000259" key="1">
    <source>
        <dbReference type="PROSITE" id="PS51644"/>
    </source>
</evidence>
<keyword evidence="3" id="KW-1185">Reference proteome</keyword>
<accession>A0A6G0ZCV7</accession>
<gene>
    <name evidence="2" type="ORF">FWK35_00011175</name>
</gene>
<dbReference type="Proteomes" id="UP000478052">
    <property type="component" value="Unassembled WGS sequence"/>
</dbReference>
<protein>
    <submittedName>
        <fullName evidence="2">Tudor domain-containing protein 5</fullName>
    </submittedName>
</protein>
<reference evidence="2 3" key="1">
    <citation type="submission" date="2019-08" db="EMBL/GenBank/DDBJ databases">
        <title>Whole genome of Aphis craccivora.</title>
        <authorList>
            <person name="Voronova N.V."/>
            <person name="Shulinski R.S."/>
            <person name="Bandarenka Y.V."/>
            <person name="Zhorov D.G."/>
            <person name="Warner D."/>
        </authorList>
    </citation>
    <scope>NUCLEOTIDE SEQUENCE [LARGE SCALE GENOMIC DNA]</scope>
    <source>
        <strain evidence="2">180601</strain>
        <tissue evidence="2">Whole Body</tissue>
    </source>
</reference>